<name>A0AA48KVS9_9ALTE</name>
<feature type="transmembrane region" description="Helical" evidence="5">
    <location>
        <begin position="49"/>
        <end position="68"/>
    </location>
</feature>
<evidence type="ECO:0000256" key="3">
    <source>
        <dbReference type="ARBA" id="ARBA00022989"/>
    </source>
</evidence>
<dbReference type="PANTHER" id="PTHR32322:SF9">
    <property type="entry name" value="AMINO-ACID METABOLITE EFFLUX PUMP-RELATED"/>
    <property type="match status" value="1"/>
</dbReference>
<feature type="transmembrane region" description="Helical" evidence="5">
    <location>
        <begin position="217"/>
        <end position="235"/>
    </location>
</feature>
<evidence type="ECO:0000256" key="5">
    <source>
        <dbReference type="SAM" id="Phobius"/>
    </source>
</evidence>
<feature type="transmembrane region" description="Helical" evidence="5">
    <location>
        <begin position="159"/>
        <end position="177"/>
    </location>
</feature>
<dbReference type="KEGG" id="pmaw:MACH26_33560"/>
<dbReference type="SUPFAM" id="SSF103481">
    <property type="entry name" value="Multidrug resistance efflux transporter EmrE"/>
    <property type="match status" value="2"/>
</dbReference>
<accession>A0AA48KVS9</accession>
<comment type="subcellular location">
    <subcellularLocation>
        <location evidence="1">Membrane</location>
        <topology evidence="1">Multi-pass membrane protein</topology>
    </subcellularLocation>
</comment>
<dbReference type="InterPro" id="IPR050638">
    <property type="entry name" value="AA-Vitamin_Transporters"/>
</dbReference>
<dbReference type="AlphaFoldDB" id="A0AA48KVS9"/>
<keyword evidence="8" id="KW-1185">Reference proteome</keyword>
<evidence type="ECO:0000313" key="8">
    <source>
        <dbReference type="Proteomes" id="UP001333710"/>
    </source>
</evidence>
<keyword evidence="3 5" id="KW-1133">Transmembrane helix</keyword>
<dbReference type="InterPro" id="IPR000620">
    <property type="entry name" value="EamA_dom"/>
</dbReference>
<feature type="transmembrane region" description="Helical" evidence="5">
    <location>
        <begin position="135"/>
        <end position="153"/>
    </location>
</feature>
<dbReference type="InterPro" id="IPR037185">
    <property type="entry name" value="EmrE-like"/>
</dbReference>
<keyword evidence="4 5" id="KW-0472">Membrane</keyword>
<organism evidence="7 8">
    <name type="scientific">Planctobacterium marinum</name>
    <dbReference type="NCBI Taxonomy" id="1631968"/>
    <lineage>
        <taxon>Bacteria</taxon>
        <taxon>Pseudomonadati</taxon>
        <taxon>Pseudomonadota</taxon>
        <taxon>Gammaproteobacteria</taxon>
        <taxon>Alteromonadales</taxon>
        <taxon>Alteromonadaceae</taxon>
        <taxon>Planctobacterium</taxon>
    </lineage>
</organism>
<dbReference type="GO" id="GO:0016020">
    <property type="term" value="C:membrane"/>
    <property type="evidence" value="ECO:0007669"/>
    <property type="project" value="UniProtKB-SubCell"/>
</dbReference>
<feature type="transmembrane region" description="Helical" evidence="5">
    <location>
        <begin position="105"/>
        <end position="123"/>
    </location>
</feature>
<feature type="transmembrane region" description="Helical" evidence="5">
    <location>
        <begin position="272"/>
        <end position="290"/>
    </location>
</feature>
<evidence type="ECO:0000256" key="1">
    <source>
        <dbReference type="ARBA" id="ARBA00004141"/>
    </source>
</evidence>
<feature type="transmembrane region" description="Helical" evidence="5">
    <location>
        <begin position="80"/>
        <end position="99"/>
    </location>
</feature>
<dbReference type="EMBL" id="AP027272">
    <property type="protein sequence ID" value="BDX07835.1"/>
    <property type="molecule type" value="Genomic_DNA"/>
</dbReference>
<keyword evidence="2 5" id="KW-0812">Transmembrane</keyword>
<sequence length="295" mass="31494">MFKQIDIRDAQQMMSNLLYCALALTAFAGNSLLCRWALADGLIEPADFTVIRLGSGAFSLYVLTLISLPAQTPFSVLAHGSFRGALALFIYAALFSFAYVSLDTATGALILFGAVQFTLIVLYLSGGKRLSNTEWLGVVLAISGFVVLLLPSATTPSVTGFLLMLIAGGAWGAYTWFGAKSQNPLADTAANFIYTLPFCLVMYIVSGKPQQLDNHGVWLAVVSGVLTSGIGYAVWYRVVPHLSTLQASISQLTVPFLAAVAGMVILGEHLALQFWSASVLVLLGILTLNLSEQPD</sequence>
<evidence type="ECO:0000256" key="4">
    <source>
        <dbReference type="ARBA" id="ARBA00023136"/>
    </source>
</evidence>
<reference evidence="7" key="1">
    <citation type="submission" date="2023-01" db="EMBL/GenBank/DDBJ databases">
        <title>Complete genome sequence of Planctobacterium marinum strain Dej080120_11.</title>
        <authorList>
            <person name="Ueki S."/>
            <person name="Maruyama F."/>
        </authorList>
    </citation>
    <scope>NUCLEOTIDE SEQUENCE</scope>
    <source>
        <strain evidence="7">Dej080120_11</strain>
    </source>
</reference>
<dbReference type="PANTHER" id="PTHR32322">
    <property type="entry name" value="INNER MEMBRANE TRANSPORTER"/>
    <property type="match status" value="1"/>
</dbReference>
<evidence type="ECO:0000313" key="7">
    <source>
        <dbReference type="EMBL" id="BDX07835.1"/>
    </source>
</evidence>
<feature type="transmembrane region" description="Helical" evidence="5">
    <location>
        <begin position="189"/>
        <end position="205"/>
    </location>
</feature>
<proteinExistence type="predicted"/>
<protein>
    <recommendedName>
        <fullName evidence="6">EamA domain-containing protein</fullName>
    </recommendedName>
</protein>
<gene>
    <name evidence="7" type="ORF">MACH26_33560</name>
</gene>
<feature type="transmembrane region" description="Helical" evidence="5">
    <location>
        <begin position="247"/>
        <end position="266"/>
    </location>
</feature>
<evidence type="ECO:0000259" key="6">
    <source>
        <dbReference type="Pfam" id="PF00892"/>
    </source>
</evidence>
<feature type="domain" description="EamA" evidence="6">
    <location>
        <begin position="159"/>
        <end position="289"/>
    </location>
</feature>
<evidence type="ECO:0000256" key="2">
    <source>
        <dbReference type="ARBA" id="ARBA00022692"/>
    </source>
</evidence>
<dbReference type="RefSeq" id="WP_338293936.1">
    <property type="nucleotide sequence ID" value="NZ_AP027272.1"/>
</dbReference>
<dbReference type="Pfam" id="PF00892">
    <property type="entry name" value="EamA"/>
    <property type="match status" value="1"/>
</dbReference>
<dbReference type="Proteomes" id="UP001333710">
    <property type="component" value="Chromosome"/>
</dbReference>